<dbReference type="AlphaFoldDB" id="A0A7J7EBX1"/>
<evidence type="ECO:0000313" key="3">
    <source>
        <dbReference type="Proteomes" id="UP000551758"/>
    </source>
</evidence>
<keyword evidence="3" id="KW-1185">Reference proteome</keyword>
<gene>
    <name evidence="2" type="ORF">HPG69_016854</name>
</gene>
<name>A0A7J7EBX1_DICBM</name>
<sequence length="242" mass="26654">MSSSSRSSDVGASAGGLHNTVHTPSQIPAGGDKRPRLSDSSLVYVLTGRVHQRSGQSAKQESSRGWLSNLAQIGTSCQRPLGTRRLRPPEAKSRLQQGTMTSNIQNDISDAKIPHLAIYSFGLVQNHSKYLFDAETFVQGKFHLEALHEKQLTKSWIPSGTVPLYAALELSQGQKYGVLTHCGCVEPGSHPLHTGQWIPVFDGQNFKEPQEEQERHFRTNHGGSMDECGHEDEELKLYVVAL</sequence>
<dbReference type="EMBL" id="JACDTQ010003641">
    <property type="protein sequence ID" value="KAF5913238.1"/>
    <property type="molecule type" value="Genomic_DNA"/>
</dbReference>
<proteinExistence type="predicted"/>
<feature type="region of interest" description="Disordered" evidence="1">
    <location>
        <begin position="78"/>
        <end position="100"/>
    </location>
</feature>
<reference evidence="2 3" key="1">
    <citation type="journal article" date="2020" name="Mol. Biol. Evol.">
        <title>Interspecific Gene Flow and the Evolution of Specialization in Black and White Rhinoceros.</title>
        <authorList>
            <person name="Moodley Y."/>
            <person name="Westbury M.V."/>
            <person name="Russo I.M."/>
            <person name="Gopalakrishnan S."/>
            <person name="Rakotoarivelo A."/>
            <person name="Olsen R.A."/>
            <person name="Prost S."/>
            <person name="Tunstall T."/>
            <person name="Ryder O.A."/>
            <person name="Dalen L."/>
            <person name="Bruford M.W."/>
        </authorList>
    </citation>
    <scope>NUCLEOTIDE SEQUENCE [LARGE SCALE GENOMIC DNA]</scope>
    <source>
        <strain evidence="2">SBR-YM</strain>
        <tissue evidence="2">Skin</tissue>
    </source>
</reference>
<accession>A0A7J7EBX1</accession>
<comment type="caution">
    <text evidence="2">The sequence shown here is derived from an EMBL/GenBank/DDBJ whole genome shotgun (WGS) entry which is preliminary data.</text>
</comment>
<protein>
    <submittedName>
        <fullName evidence="2">Uncharacterized protein</fullName>
    </submittedName>
</protein>
<feature type="region of interest" description="Disordered" evidence="1">
    <location>
        <begin position="1"/>
        <end position="38"/>
    </location>
</feature>
<organism evidence="2 3">
    <name type="scientific">Diceros bicornis minor</name>
    <name type="common">South-central black rhinoceros</name>
    <dbReference type="NCBI Taxonomy" id="77932"/>
    <lineage>
        <taxon>Eukaryota</taxon>
        <taxon>Metazoa</taxon>
        <taxon>Chordata</taxon>
        <taxon>Craniata</taxon>
        <taxon>Vertebrata</taxon>
        <taxon>Euteleostomi</taxon>
        <taxon>Mammalia</taxon>
        <taxon>Eutheria</taxon>
        <taxon>Laurasiatheria</taxon>
        <taxon>Perissodactyla</taxon>
        <taxon>Rhinocerotidae</taxon>
        <taxon>Diceros</taxon>
    </lineage>
</organism>
<dbReference type="Proteomes" id="UP000551758">
    <property type="component" value="Unassembled WGS sequence"/>
</dbReference>
<evidence type="ECO:0000256" key="1">
    <source>
        <dbReference type="SAM" id="MobiDB-lite"/>
    </source>
</evidence>
<evidence type="ECO:0000313" key="2">
    <source>
        <dbReference type="EMBL" id="KAF5913238.1"/>
    </source>
</evidence>